<dbReference type="eggNOG" id="KOG4833">
    <property type="taxonomic scope" value="Eukaryota"/>
</dbReference>
<evidence type="ECO:0000313" key="2">
    <source>
        <dbReference type="Proteomes" id="UP000007266"/>
    </source>
</evidence>
<organism evidence="1 2">
    <name type="scientific">Tribolium castaneum</name>
    <name type="common">Red flour beetle</name>
    <dbReference type="NCBI Taxonomy" id="7070"/>
    <lineage>
        <taxon>Eukaryota</taxon>
        <taxon>Metazoa</taxon>
        <taxon>Ecdysozoa</taxon>
        <taxon>Arthropoda</taxon>
        <taxon>Hexapoda</taxon>
        <taxon>Insecta</taxon>
        <taxon>Pterygota</taxon>
        <taxon>Neoptera</taxon>
        <taxon>Endopterygota</taxon>
        <taxon>Coleoptera</taxon>
        <taxon>Polyphaga</taxon>
        <taxon>Cucujiformia</taxon>
        <taxon>Tenebrionidae</taxon>
        <taxon>Tenebrionidae incertae sedis</taxon>
        <taxon>Tribolium</taxon>
    </lineage>
</organism>
<dbReference type="KEGG" id="tca:655828"/>
<dbReference type="PANTHER" id="PTHR31431:SF1">
    <property type="entry name" value="NUCLEOPORIN NUP188"/>
    <property type="match status" value="1"/>
</dbReference>
<dbReference type="GO" id="GO:0006405">
    <property type="term" value="P:RNA export from nucleus"/>
    <property type="evidence" value="ECO:0000318"/>
    <property type="project" value="GO_Central"/>
</dbReference>
<protein>
    <submittedName>
        <fullName evidence="1">Uncharacterized protein</fullName>
    </submittedName>
</protein>
<dbReference type="InParanoid" id="D6W7V6"/>
<dbReference type="GO" id="GO:0006606">
    <property type="term" value="P:protein import into nucleus"/>
    <property type="evidence" value="ECO:0000318"/>
    <property type="project" value="GO_Central"/>
</dbReference>
<accession>D6W7V6</accession>
<reference evidence="1 2" key="1">
    <citation type="journal article" date="2008" name="Nature">
        <title>The genome of the model beetle and pest Tribolium castaneum.</title>
        <authorList>
            <consortium name="Tribolium Genome Sequencing Consortium"/>
            <person name="Richards S."/>
            <person name="Gibbs R.A."/>
            <person name="Weinstock G.M."/>
            <person name="Brown S.J."/>
            <person name="Denell R."/>
            <person name="Beeman R.W."/>
            <person name="Gibbs R."/>
            <person name="Beeman R.W."/>
            <person name="Brown S.J."/>
            <person name="Bucher G."/>
            <person name="Friedrich M."/>
            <person name="Grimmelikhuijzen C.J."/>
            <person name="Klingler M."/>
            <person name="Lorenzen M."/>
            <person name="Richards S."/>
            <person name="Roth S."/>
            <person name="Schroder R."/>
            <person name="Tautz D."/>
            <person name="Zdobnov E.M."/>
            <person name="Muzny D."/>
            <person name="Gibbs R.A."/>
            <person name="Weinstock G.M."/>
            <person name="Attaway T."/>
            <person name="Bell S."/>
            <person name="Buhay C.J."/>
            <person name="Chandrabose M.N."/>
            <person name="Chavez D."/>
            <person name="Clerk-Blankenburg K.P."/>
            <person name="Cree A."/>
            <person name="Dao M."/>
            <person name="Davis C."/>
            <person name="Chacko J."/>
            <person name="Dinh H."/>
            <person name="Dugan-Rocha S."/>
            <person name="Fowler G."/>
            <person name="Garner T.T."/>
            <person name="Garnes J."/>
            <person name="Gnirke A."/>
            <person name="Hawes A."/>
            <person name="Hernandez J."/>
            <person name="Hines S."/>
            <person name="Holder M."/>
            <person name="Hume J."/>
            <person name="Jhangiani S.N."/>
            <person name="Joshi V."/>
            <person name="Khan Z.M."/>
            <person name="Jackson L."/>
            <person name="Kovar C."/>
            <person name="Kowis A."/>
            <person name="Lee S."/>
            <person name="Lewis L.R."/>
            <person name="Margolis J."/>
            <person name="Morgan M."/>
            <person name="Nazareth L.V."/>
            <person name="Nguyen N."/>
            <person name="Okwuonu G."/>
            <person name="Parker D."/>
            <person name="Richards S."/>
            <person name="Ruiz S.J."/>
            <person name="Santibanez J."/>
            <person name="Savard J."/>
            <person name="Scherer S.E."/>
            <person name="Schneider B."/>
            <person name="Sodergren E."/>
            <person name="Tautz D."/>
            <person name="Vattahil S."/>
            <person name="Villasana D."/>
            <person name="White C.S."/>
            <person name="Wright R."/>
            <person name="Park Y."/>
            <person name="Beeman R.W."/>
            <person name="Lord J."/>
            <person name="Oppert B."/>
            <person name="Lorenzen M."/>
            <person name="Brown S."/>
            <person name="Wang L."/>
            <person name="Savard J."/>
            <person name="Tautz D."/>
            <person name="Richards S."/>
            <person name="Weinstock G."/>
            <person name="Gibbs R.A."/>
            <person name="Liu Y."/>
            <person name="Worley K."/>
            <person name="Weinstock G."/>
            <person name="Elsik C.G."/>
            <person name="Reese J.T."/>
            <person name="Elhaik E."/>
            <person name="Landan G."/>
            <person name="Graur D."/>
            <person name="Arensburger P."/>
            <person name="Atkinson P."/>
            <person name="Beeman R.W."/>
            <person name="Beidler J."/>
            <person name="Brown S.J."/>
            <person name="Demuth J.P."/>
            <person name="Drury D.W."/>
            <person name="Du Y.Z."/>
            <person name="Fujiwara H."/>
            <person name="Lorenzen M."/>
            <person name="Maselli V."/>
            <person name="Osanai M."/>
            <person name="Park Y."/>
            <person name="Robertson H.M."/>
            <person name="Tu Z."/>
            <person name="Wang J.J."/>
            <person name="Wang S."/>
            <person name="Richards S."/>
            <person name="Song H."/>
            <person name="Zhang L."/>
            <person name="Sodergren E."/>
            <person name="Werner D."/>
            <person name="Stanke M."/>
            <person name="Morgenstern B."/>
            <person name="Solovyev V."/>
            <person name="Kosarev P."/>
            <person name="Brown G."/>
            <person name="Chen H.C."/>
            <person name="Ermolaeva O."/>
            <person name="Hlavina W."/>
            <person name="Kapustin Y."/>
            <person name="Kiryutin B."/>
            <person name="Kitts P."/>
            <person name="Maglott D."/>
            <person name="Pruitt K."/>
            <person name="Sapojnikov V."/>
            <person name="Souvorov A."/>
            <person name="Mackey A.J."/>
            <person name="Waterhouse R.M."/>
            <person name="Wyder S."/>
            <person name="Zdobnov E.M."/>
            <person name="Zdobnov E.M."/>
            <person name="Wyder S."/>
            <person name="Kriventseva E.V."/>
            <person name="Kadowaki T."/>
            <person name="Bork P."/>
            <person name="Aranda M."/>
            <person name="Bao R."/>
            <person name="Beermann A."/>
            <person name="Berns N."/>
            <person name="Bolognesi R."/>
            <person name="Bonneton F."/>
            <person name="Bopp D."/>
            <person name="Brown S.J."/>
            <person name="Bucher G."/>
            <person name="Butts T."/>
            <person name="Chaumot A."/>
            <person name="Denell R.E."/>
            <person name="Ferrier D.E."/>
            <person name="Friedrich M."/>
            <person name="Gordon C.M."/>
            <person name="Jindra M."/>
            <person name="Klingler M."/>
            <person name="Lan Q."/>
            <person name="Lattorff H.M."/>
            <person name="Laudet V."/>
            <person name="von Levetsow C."/>
            <person name="Liu Z."/>
            <person name="Lutz R."/>
            <person name="Lynch J.A."/>
            <person name="da Fonseca R.N."/>
            <person name="Posnien N."/>
            <person name="Reuter R."/>
            <person name="Roth S."/>
            <person name="Savard J."/>
            <person name="Schinko J.B."/>
            <person name="Schmitt C."/>
            <person name="Schoppmeier M."/>
            <person name="Schroder R."/>
            <person name="Shippy T.D."/>
            <person name="Simonnet F."/>
            <person name="Marques-Souza H."/>
            <person name="Tautz D."/>
            <person name="Tomoyasu Y."/>
            <person name="Trauner J."/>
            <person name="Van der Zee M."/>
            <person name="Vervoort M."/>
            <person name="Wittkopp N."/>
            <person name="Wimmer E.A."/>
            <person name="Yang X."/>
            <person name="Jones A.K."/>
            <person name="Sattelle D.B."/>
            <person name="Ebert P.R."/>
            <person name="Nelson D."/>
            <person name="Scott J.G."/>
            <person name="Beeman R.W."/>
            <person name="Muthukrishnan S."/>
            <person name="Kramer K.J."/>
            <person name="Arakane Y."/>
            <person name="Beeman R.W."/>
            <person name="Zhu Q."/>
            <person name="Hogenkamp D."/>
            <person name="Dixit R."/>
            <person name="Oppert B."/>
            <person name="Jiang H."/>
            <person name="Zou Z."/>
            <person name="Marshall J."/>
            <person name="Elpidina E."/>
            <person name="Vinokurov K."/>
            <person name="Oppert C."/>
            <person name="Zou Z."/>
            <person name="Evans J."/>
            <person name="Lu Z."/>
            <person name="Zhao P."/>
            <person name="Sumathipala N."/>
            <person name="Altincicek B."/>
            <person name="Vilcinskas A."/>
            <person name="Williams M."/>
            <person name="Hultmark D."/>
            <person name="Hetru C."/>
            <person name="Jiang H."/>
            <person name="Grimmelikhuijzen C.J."/>
            <person name="Hauser F."/>
            <person name="Cazzamali G."/>
            <person name="Williamson M."/>
            <person name="Park Y."/>
            <person name="Li B."/>
            <person name="Tanaka Y."/>
            <person name="Predel R."/>
            <person name="Neupert S."/>
            <person name="Schachtner J."/>
            <person name="Verleyen P."/>
            <person name="Raible F."/>
            <person name="Bork P."/>
            <person name="Friedrich M."/>
            <person name="Walden K.K."/>
            <person name="Robertson H.M."/>
            <person name="Angeli S."/>
            <person name="Foret S."/>
            <person name="Bucher G."/>
            <person name="Schuetz S."/>
            <person name="Maleszka R."/>
            <person name="Wimmer E.A."/>
            <person name="Beeman R.W."/>
            <person name="Lorenzen M."/>
            <person name="Tomoyasu Y."/>
            <person name="Miller S.C."/>
            <person name="Grossmann D."/>
            <person name="Bucher G."/>
        </authorList>
    </citation>
    <scope>NUCLEOTIDE SEQUENCE [LARGE SCALE GENOMIC DNA]</scope>
    <source>
        <strain evidence="1 2">Georgia GA2</strain>
    </source>
</reference>
<dbReference type="STRING" id="7070.D6W7V6"/>
<dbReference type="EMBL" id="KQ971307">
    <property type="protein sequence ID" value="EFA11141.2"/>
    <property type="molecule type" value="Genomic_DNA"/>
</dbReference>
<evidence type="ECO:0000313" key="1">
    <source>
        <dbReference type="EMBL" id="EFA11141.2"/>
    </source>
</evidence>
<sequence>MSSSTPFWRKIHQTISGHSQNITEDIVAEILKLSKTELLEGLLSYRPYTKKGYHDWVAVSDVSICMKEFVHDISQVLNLDTITAYPVMCNYLMFEYYGKIKEFWQITRMGSTLHLKESIWNFYTAERMFLLKTWRHIFECVNKDYEFAEQYKDFLKTIKIEELQNNLITQFEELLNEVTSNNFDERSPYNENWLCRNIREQIEILLILILTATHKPLATAKLSHLIKLFTQNNFGTQPAFFDIRTYAKPQDLDQLMFAEVGCYFAILDNYWDKEIPDFWKQDSTSELDKSLLNLHLNPGHIIIMLAWLTLKFKSLNRDQDAEKILELFKRQPFILWHKILSDSMFKNCTVGEVVLRATHKMLDELCLMFDDRKILYEDGGVIKILAEFLKQPDLAEICLQTRNGLDCMTEIAIESFPHDFYSFTTIAQSLLGLRDQYKQTMQLLNNFPSFLSEMTWTIPKEQISVLRKNQPAFPDSDLIVFPPKTVVRSYRIFGKNLIQYKGKYSYFFHLEYLVTTLINNGLCHRKFDEALVQKVIAGYGVVIQAIRYCVDMDLRTVGLERIILKLNKLLVHLDGPLLHFELVKLYFDLQNALMLYRQSSFFKICSEIVWKIFFPKLKPEYLTQDVKILLLNQYVFEDRIFMQLFQKEEFKEDHTLLLTYIKILSNIIKVKFQFKNFQLSGVVYLFNYVFLQHQTWVYKDENQKTQITLECLKIFHYVLQKQVEDLTDIELKIFQLCNHAFLHNVYVIDSFLRLFVKERYYLIYAMERESNWHQGPSLDTLQCIRMQLALLLLIMNRKKAIGDCCFSERLPFVVKPVASYFTNAYSPLIAELSCRFLEKLSQDPFVPLLALLELDHYQVQSLFLERLRDPLEEENVKMAIIDLINTCISSQDGMTAAFFNLKCFMYWDGAENDVINGDSVSDFMVDYLQNIKKSHEYFKNPLQLGILRLLFNLWLNHRENLIENIASLKDFWPVMADPFFCDYKQDIEIYTIILRIINLEIGANIDKVDEKLVKTIDKFLKDKKRIAQWNKFVLASSQSSAKNKLDLLSAWMEFLVLTKKVIPDSFENDVKFALVACCLDGLHPPEGGFSNIETIYLWSQLYLLLISTWSVYEKKEQVVLGKLQTFLHALNTYYKYLTPKIKENILCAVNRTILDLQEYFSVNTAQLLTFLYSVGPLIDAEYYYLVSEAFETEDDAEKVRRLKPWLIIVFIGNSIMALDRCEEIGLWFYYEQFLQRVMDSVGSMMEHSATLPFAKLAIDFLITYAESPFVKDFLKEDLFSFYFKVRPPPLTISVGEAILSGLPVNLKEWWFILITLIKLNRILIQQIGDAMLRTCFTFITQHDLLLKEIVSLTKYTVDMSALTLVCETLKLILVVLTQMPHWRVDSPYSYNLIMEGIKTTIHACVLSILGYKKINFYDIINGKNLNIIDVTPTDLLVSVLNKLTEITYWGCSCLKKTKTDLVTQLNAHYETENLALLLVENDFSVPRFELPITPRLTYGSLLCLADYLCKTLNQLSPATPSRISRSRQVSLTDLNNQMKVKSLGKIFEHCTATYEEFIGFMVYIQKSDDLPNEKFSSFLHYDMTEFSGTTSAVSQLDYHLVKNALEALMSFLAGEIFFAIRNLRGEAVFAYRRELSSEIQFFYEFVRKRTSEQYSAMVATPRSTSSIAQTEPDLIKRYIITKVMDNDTSDIVDNNFVLVISQWLIKFCHLSN</sequence>
<dbReference type="FunCoup" id="D6W7V6">
    <property type="interactions" value="1562"/>
</dbReference>
<dbReference type="GO" id="GO:0044611">
    <property type="term" value="C:nuclear pore inner ring"/>
    <property type="evidence" value="ECO:0000318"/>
    <property type="project" value="GO_Central"/>
</dbReference>
<name>D6W7V6_TRICA</name>
<dbReference type="HOGENOM" id="CLU_002623_0_0_1"/>
<dbReference type="OrthoDB" id="102511at2759"/>
<dbReference type="PANTHER" id="PTHR31431">
    <property type="entry name" value="NUCLEOPORIN NUP188 HOMOLOG"/>
    <property type="match status" value="1"/>
</dbReference>
<gene>
    <name evidence="1" type="primary">AUGUSTUS-3.0.2_04742</name>
    <name evidence="1" type="ORF">TcasGA2_TC004742</name>
</gene>
<keyword evidence="2" id="KW-1185">Reference proteome</keyword>
<dbReference type="OMA" id="PMAEMNF"/>
<proteinExistence type="predicted"/>
<dbReference type="InterPro" id="IPR044840">
    <property type="entry name" value="Nup188"/>
</dbReference>
<reference evidence="1 2" key="2">
    <citation type="journal article" date="2010" name="Nucleic Acids Res.">
        <title>BeetleBase in 2010: revisions to provide comprehensive genomic information for Tribolium castaneum.</title>
        <authorList>
            <person name="Kim H.S."/>
            <person name="Murphy T."/>
            <person name="Xia J."/>
            <person name="Caragea D."/>
            <person name="Park Y."/>
            <person name="Beeman R.W."/>
            <person name="Lorenzen M.D."/>
            <person name="Butcher S."/>
            <person name="Manak J.R."/>
            <person name="Brown S.J."/>
        </authorList>
    </citation>
    <scope>NUCLEOTIDE SEQUENCE [LARGE SCALE GENOMIC DNA]</scope>
    <source>
        <strain evidence="1 2">Georgia GA2</strain>
    </source>
</reference>
<dbReference type="Proteomes" id="UP000007266">
    <property type="component" value="Linkage group 1"/>
</dbReference>
<dbReference type="GO" id="GO:0017056">
    <property type="term" value="F:structural constituent of nuclear pore"/>
    <property type="evidence" value="ECO:0000318"/>
    <property type="project" value="GO_Central"/>
</dbReference>